<keyword evidence="7" id="KW-0472">Membrane</keyword>
<reference evidence="9 10" key="1">
    <citation type="submission" date="2020-04" db="EMBL/GenBank/DDBJ databases">
        <title>Draft genome of Leeia sp. IMCC25680.</title>
        <authorList>
            <person name="Song J."/>
            <person name="Cho J.-C."/>
        </authorList>
    </citation>
    <scope>NUCLEOTIDE SEQUENCE [LARGE SCALE GENOMIC DNA]</scope>
    <source>
        <strain evidence="9 10">IMCC25680</strain>
    </source>
</reference>
<dbReference type="FunFam" id="1.10.1060.10:FF:000015">
    <property type="entry name" value="Cytochrome c oxidase accessory protein CcoG"/>
    <property type="match status" value="1"/>
</dbReference>
<evidence type="ECO:0000256" key="3">
    <source>
        <dbReference type="ARBA" id="ARBA00022723"/>
    </source>
</evidence>
<evidence type="ECO:0000259" key="8">
    <source>
        <dbReference type="PROSITE" id="PS51379"/>
    </source>
</evidence>
<evidence type="ECO:0000256" key="1">
    <source>
        <dbReference type="ARBA" id="ARBA00022448"/>
    </source>
</evidence>
<keyword evidence="1" id="KW-0813">Transport</keyword>
<sequence length="477" mass="54603">MTQSFKNIPIKTQPAPPLDDQDELYEVRKKIHPRAISGLFATWRWIAVWVTQLVFYGLPWLSWEGRPAVLFDLDARKFYIFDLIFWPQDFIYLALLLMLCAFGLFWWTAIAGRLWCGYACPQTVYTSIFLWIEAKVEGNHLARQKLDAAPMSGRKLRLRATKHAIWIAFSLWTGFTFVSYFTPLTDLFRESRHGGLGPWELFWICFYGFATYGNAGFLREQVCKYMCPYARFQGVMFDRDTLIISYDTERGEPRGGRKKSANPQELGLGSCVDCSICVQVCPTGIDIRNGLQSECIGCAACIDACDQVMEKMNYPKGLIRYTTENALEHRYAEDRFLSHILRPRIIIYTVILAVLVTSMVWTLATRNPLKVDVVRDRNALVRETVFGQENAYTLNLINTDDHEHLLMIKTEALPQAELLSDQALPVRVAAGSTQRLTLRVRTKGTLAQGSNPLIFVVQAVDQPTMQRREKTSFQAAR</sequence>
<dbReference type="PROSITE" id="PS00198">
    <property type="entry name" value="4FE4S_FER_1"/>
    <property type="match status" value="1"/>
</dbReference>
<evidence type="ECO:0000313" key="10">
    <source>
        <dbReference type="Proteomes" id="UP000587991"/>
    </source>
</evidence>
<evidence type="ECO:0000313" key="9">
    <source>
        <dbReference type="EMBL" id="NLR74122.1"/>
    </source>
</evidence>
<dbReference type="NCBIfam" id="TIGR02745">
    <property type="entry name" value="ccoG_rdxA_fixG"/>
    <property type="match status" value="1"/>
</dbReference>
<feature type="transmembrane region" description="Helical" evidence="7">
    <location>
        <begin position="345"/>
        <end position="364"/>
    </location>
</feature>
<dbReference type="GO" id="GO:0046872">
    <property type="term" value="F:metal ion binding"/>
    <property type="evidence" value="ECO:0007669"/>
    <property type="project" value="UniProtKB-KW"/>
</dbReference>
<dbReference type="PANTHER" id="PTHR30176:SF3">
    <property type="entry name" value="FERREDOXIN-TYPE PROTEIN NAPH"/>
    <property type="match status" value="1"/>
</dbReference>
<keyword evidence="2" id="KW-0004">4Fe-4S</keyword>
<keyword evidence="10" id="KW-1185">Reference proteome</keyword>
<keyword evidence="7" id="KW-0812">Transmembrane</keyword>
<keyword evidence="3" id="KW-0479">Metal-binding</keyword>
<dbReference type="InterPro" id="IPR014116">
    <property type="entry name" value="Cyt_c_oxidase_cbb3_FixG"/>
</dbReference>
<dbReference type="GO" id="GO:0051539">
    <property type="term" value="F:4 iron, 4 sulfur cluster binding"/>
    <property type="evidence" value="ECO:0007669"/>
    <property type="project" value="UniProtKB-KW"/>
</dbReference>
<keyword evidence="6" id="KW-0411">Iron-sulfur</keyword>
<keyword evidence="4" id="KW-0249">Electron transport</keyword>
<dbReference type="Pfam" id="PF11614">
    <property type="entry name" value="FixG_C"/>
    <property type="match status" value="1"/>
</dbReference>
<dbReference type="RefSeq" id="WP_168875754.1">
    <property type="nucleotide sequence ID" value="NZ_JABAIM010000001.1"/>
</dbReference>
<dbReference type="InterPro" id="IPR017896">
    <property type="entry name" value="4Fe4S_Fe-S-bd"/>
</dbReference>
<evidence type="ECO:0000256" key="5">
    <source>
        <dbReference type="ARBA" id="ARBA00023004"/>
    </source>
</evidence>
<feature type="transmembrane region" description="Helical" evidence="7">
    <location>
        <begin position="90"/>
        <end position="109"/>
    </location>
</feature>
<evidence type="ECO:0000256" key="6">
    <source>
        <dbReference type="ARBA" id="ARBA00023014"/>
    </source>
</evidence>
<comment type="caution">
    <text evidence="9">The sequence shown here is derived from an EMBL/GenBank/DDBJ whole genome shotgun (WGS) entry which is preliminary data.</text>
</comment>
<dbReference type="InterPro" id="IPR013783">
    <property type="entry name" value="Ig-like_fold"/>
</dbReference>
<feature type="transmembrane region" description="Helical" evidence="7">
    <location>
        <begin position="38"/>
        <end position="58"/>
    </location>
</feature>
<dbReference type="SUPFAM" id="SSF54862">
    <property type="entry name" value="4Fe-4S ferredoxins"/>
    <property type="match status" value="1"/>
</dbReference>
<name>A0A847SDU8_9NEIS</name>
<dbReference type="Proteomes" id="UP000587991">
    <property type="component" value="Unassembled WGS sequence"/>
</dbReference>
<keyword evidence="5" id="KW-0408">Iron</keyword>
<feature type="transmembrane region" description="Helical" evidence="7">
    <location>
        <begin position="164"/>
        <end position="181"/>
    </location>
</feature>
<evidence type="ECO:0000256" key="7">
    <source>
        <dbReference type="SAM" id="Phobius"/>
    </source>
</evidence>
<dbReference type="GO" id="GO:0005886">
    <property type="term" value="C:plasma membrane"/>
    <property type="evidence" value="ECO:0007669"/>
    <property type="project" value="TreeGrafter"/>
</dbReference>
<keyword evidence="7" id="KW-1133">Transmembrane helix</keyword>
<feature type="transmembrane region" description="Helical" evidence="7">
    <location>
        <begin position="201"/>
        <end position="218"/>
    </location>
</feature>
<dbReference type="PROSITE" id="PS51379">
    <property type="entry name" value="4FE4S_FER_2"/>
    <property type="match status" value="1"/>
</dbReference>
<organism evidence="9 10">
    <name type="scientific">Leeia aquatica</name>
    <dbReference type="NCBI Taxonomy" id="2725557"/>
    <lineage>
        <taxon>Bacteria</taxon>
        <taxon>Pseudomonadati</taxon>
        <taxon>Pseudomonadota</taxon>
        <taxon>Betaproteobacteria</taxon>
        <taxon>Neisseriales</taxon>
        <taxon>Leeiaceae</taxon>
        <taxon>Leeia</taxon>
    </lineage>
</organism>
<protein>
    <submittedName>
        <fullName evidence="9">Cytochrome c oxidase accessory protein CcoG</fullName>
    </submittedName>
</protein>
<evidence type="ECO:0000256" key="4">
    <source>
        <dbReference type="ARBA" id="ARBA00022982"/>
    </source>
</evidence>
<dbReference type="InterPro" id="IPR051684">
    <property type="entry name" value="Electron_Trans/Redox"/>
</dbReference>
<dbReference type="Pfam" id="PF12801">
    <property type="entry name" value="Fer4_5"/>
    <property type="match status" value="1"/>
</dbReference>
<evidence type="ECO:0000256" key="2">
    <source>
        <dbReference type="ARBA" id="ARBA00022485"/>
    </source>
</evidence>
<gene>
    <name evidence="9" type="primary">ccoG</name>
    <name evidence="9" type="ORF">HF682_03015</name>
</gene>
<dbReference type="Pfam" id="PF13746">
    <property type="entry name" value="Fer4_18"/>
    <property type="match status" value="1"/>
</dbReference>
<dbReference type="PANTHER" id="PTHR30176">
    <property type="entry name" value="FERREDOXIN-TYPE PROTEIN NAPH"/>
    <property type="match status" value="1"/>
</dbReference>
<dbReference type="InterPro" id="IPR032879">
    <property type="entry name" value="FixG_C"/>
</dbReference>
<proteinExistence type="predicted"/>
<dbReference type="Gene3D" id="2.60.40.10">
    <property type="entry name" value="Immunoglobulins"/>
    <property type="match status" value="1"/>
</dbReference>
<accession>A0A847SDU8</accession>
<dbReference type="InterPro" id="IPR017900">
    <property type="entry name" value="4Fe4S_Fe_S_CS"/>
</dbReference>
<dbReference type="EMBL" id="JABAIM010000001">
    <property type="protein sequence ID" value="NLR74122.1"/>
    <property type="molecule type" value="Genomic_DNA"/>
</dbReference>
<dbReference type="AlphaFoldDB" id="A0A847SDU8"/>
<feature type="domain" description="4Fe-4S ferredoxin-type" evidence="8">
    <location>
        <begin position="262"/>
        <end position="290"/>
    </location>
</feature>